<reference evidence="4 5" key="1">
    <citation type="submission" date="2019-02" db="EMBL/GenBank/DDBJ databases">
        <title>Deep-cultivation of Planctomycetes and their phenomic and genomic characterization uncovers novel biology.</title>
        <authorList>
            <person name="Wiegand S."/>
            <person name="Jogler M."/>
            <person name="Boedeker C."/>
            <person name="Pinto D."/>
            <person name="Vollmers J."/>
            <person name="Rivas-Marin E."/>
            <person name="Kohn T."/>
            <person name="Peeters S.H."/>
            <person name="Heuer A."/>
            <person name="Rast P."/>
            <person name="Oberbeckmann S."/>
            <person name="Bunk B."/>
            <person name="Jeske O."/>
            <person name="Meyerdierks A."/>
            <person name="Storesund J.E."/>
            <person name="Kallscheuer N."/>
            <person name="Luecker S."/>
            <person name="Lage O.M."/>
            <person name="Pohl T."/>
            <person name="Merkel B.J."/>
            <person name="Hornburger P."/>
            <person name="Mueller R.-W."/>
            <person name="Bruemmer F."/>
            <person name="Labrenz M."/>
            <person name="Spormann A.M."/>
            <person name="Op den Camp H."/>
            <person name="Overmann J."/>
            <person name="Amann R."/>
            <person name="Jetten M.S.M."/>
            <person name="Mascher T."/>
            <person name="Medema M.H."/>
            <person name="Devos D.P."/>
            <person name="Kaster A.-K."/>
            <person name="Ovreas L."/>
            <person name="Rohde M."/>
            <person name="Galperin M.Y."/>
            <person name="Jogler C."/>
        </authorList>
    </citation>
    <scope>NUCLEOTIDE SEQUENCE [LARGE SCALE GENOMIC DNA]</scope>
    <source>
        <strain evidence="4 5">Poly30</strain>
    </source>
</reference>
<name>A0A518EU57_9BACT</name>
<accession>A0A518EU57</accession>
<feature type="compositionally biased region" description="Basic and acidic residues" evidence="1">
    <location>
        <begin position="412"/>
        <end position="422"/>
    </location>
</feature>
<dbReference type="Pfam" id="PF00534">
    <property type="entry name" value="Glycos_transf_1"/>
    <property type="match status" value="1"/>
</dbReference>
<dbReference type="CDD" id="cd03801">
    <property type="entry name" value="GT4_PimA-like"/>
    <property type="match status" value="1"/>
</dbReference>
<keyword evidence="4" id="KW-0808">Transferase</keyword>
<evidence type="ECO:0000259" key="2">
    <source>
        <dbReference type="Pfam" id="PF00534"/>
    </source>
</evidence>
<dbReference type="EMBL" id="CP036434">
    <property type="protein sequence ID" value="QDV07630.1"/>
    <property type="molecule type" value="Genomic_DNA"/>
</dbReference>
<dbReference type="InterPro" id="IPR028098">
    <property type="entry name" value="Glyco_trans_4-like_N"/>
</dbReference>
<evidence type="ECO:0000256" key="1">
    <source>
        <dbReference type="SAM" id="MobiDB-lite"/>
    </source>
</evidence>
<organism evidence="4 5">
    <name type="scientific">Saltatorellus ferox</name>
    <dbReference type="NCBI Taxonomy" id="2528018"/>
    <lineage>
        <taxon>Bacteria</taxon>
        <taxon>Pseudomonadati</taxon>
        <taxon>Planctomycetota</taxon>
        <taxon>Planctomycetia</taxon>
        <taxon>Planctomycetia incertae sedis</taxon>
        <taxon>Saltatorellus</taxon>
    </lineage>
</organism>
<gene>
    <name evidence="4" type="primary">mshA_5</name>
    <name evidence="4" type="ORF">Poly30_31580</name>
</gene>
<dbReference type="GO" id="GO:0102710">
    <property type="term" value="F:D-inositol-3-phosphate glycosyltransferase activity"/>
    <property type="evidence" value="ECO:0007669"/>
    <property type="project" value="UniProtKB-EC"/>
</dbReference>
<keyword evidence="4" id="KW-0328">Glycosyltransferase</keyword>
<dbReference type="RefSeq" id="WP_145198847.1">
    <property type="nucleotide sequence ID" value="NZ_CP036434.1"/>
</dbReference>
<dbReference type="InterPro" id="IPR050194">
    <property type="entry name" value="Glycosyltransferase_grp1"/>
</dbReference>
<dbReference type="Proteomes" id="UP000320390">
    <property type="component" value="Chromosome"/>
</dbReference>
<feature type="region of interest" description="Disordered" evidence="1">
    <location>
        <begin position="383"/>
        <end position="422"/>
    </location>
</feature>
<sequence length="422" mass="45540">MRNTLLATTDESPAPPASLRIALVLNPFTLRRKGGDHAPWVARELLGRGHAVRAFGDVIGGIPQSQLEAATEEGSAPLERAGLVRFQPDVIVAYDGLSPAAWRSARAARKLDVPLILVEEGFPDRGKPVERGLRYFGARAWGRFVRRTAVHVIALDPAAEAQAHQEGFDPGLVTVLRSGVDTTTYRPGLTSQVLYRHGVAGEVLLHIGRIEPGRGIEVLIDAFARTVGRRGDWSLVFAGVGSHRDVLRAQADRLGVGARVHWTPVPATEELPGLLGASTALLVPAIDDDVASPKIRRAMACGIPVLVSDVDRLGGMVVHDESGLVVRAGDLEAWTQAISRLSSDPKRRARWGNAARVRAKEHFSWPKIADRFEATLLGAVQERAARQSRPANQRQHQEEVTLDLSARASNESPHEGGELAAG</sequence>
<dbReference type="OrthoDB" id="9775208at2"/>
<evidence type="ECO:0000313" key="5">
    <source>
        <dbReference type="Proteomes" id="UP000320390"/>
    </source>
</evidence>
<dbReference type="AlphaFoldDB" id="A0A518EU57"/>
<dbReference type="PANTHER" id="PTHR45947:SF3">
    <property type="entry name" value="SULFOQUINOVOSYL TRANSFERASE SQD2"/>
    <property type="match status" value="1"/>
</dbReference>
<keyword evidence="5" id="KW-1185">Reference proteome</keyword>
<dbReference type="SUPFAM" id="SSF53756">
    <property type="entry name" value="UDP-Glycosyltransferase/glycogen phosphorylase"/>
    <property type="match status" value="1"/>
</dbReference>
<feature type="domain" description="Glycosyl transferase family 1" evidence="2">
    <location>
        <begin position="202"/>
        <end position="356"/>
    </location>
</feature>
<evidence type="ECO:0000313" key="4">
    <source>
        <dbReference type="EMBL" id="QDV07630.1"/>
    </source>
</evidence>
<proteinExistence type="predicted"/>
<dbReference type="InterPro" id="IPR001296">
    <property type="entry name" value="Glyco_trans_1"/>
</dbReference>
<dbReference type="Gene3D" id="3.40.50.2000">
    <property type="entry name" value="Glycogen Phosphorylase B"/>
    <property type="match status" value="2"/>
</dbReference>
<feature type="domain" description="Glycosyltransferase subfamily 4-like N-terminal" evidence="3">
    <location>
        <begin position="76"/>
        <end position="177"/>
    </location>
</feature>
<dbReference type="Pfam" id="PF13579">
    <property type="entry name" value="Glyco_trans_4_4"/>
    <property type="match status" value="1"/>
</dbReference>
<dbReference type="EC" id="2.4.1.250" evidence="4"/>
<evidence type="ECO:0000259" key="3">
    <source>
        <dbReference type="Pfam" id="PF13579"/>
    </source>
</evidence>
<protein>
    <submittedName>
        <fullName evidence="4">D-inositol 3-phosphate glycosyltransferase</fullName>
        <ecNumber evidence="4">2.4.1.250</ecNumber>
    </submittedName>
</protein>
<dbReference type="PANTHER" id="PTHR45947">
    <property type="entry name" value="SULFOQUINOVOSYL TRANSFERASE SQD2"/>
    <property type="match status" value="1"/>
</dbReference>